<name>A0A839HHW8_9GAMM</name>
<dbReference type="Proteomes" id="UP000548632">
    <property type="component" value="Unassembled WGS sequence"/>
</dbReference>
<keyword evidence="2" id="KW-1185">Reference proteome</keyword>
<organism evidence="1 2">
    <name type="scientific">Thiospirillum jenense</name>
    <dbReference type="NCBI Taxonomy" id="1653858"/>
    <lineage>
        <taxon>Bacteria</taxon>
        <taxon>Pseudomonadati</taxon>
        <taxon>Pseudomonadota</taxon>
        <taxon>Gammaproteobacteria</taxon>
        <taxon>Chromatiales</taxon>
        <taxon>Chromatiaceae</taxon>
        <taxon>Thiospirillum</taxon>
    </lineage>
</organism>
<gene>
    <name evidence="1" type="ORF">HUK38_09930</name>
</gene>
<dbReference type="AlphaFoldDB" id="A0A839HHW8"/>
<dbReference type="EMBL" id="JABVCQ010000021">
    <property type="protein sequence ID" value="MBB1126547.1"/>
    <property type="molecule type" value="Genomic_DNA"/>
</dbReference>
<dbReference type="Gene3D" id="1.20.1220.20">
    <property type="entry name" value="Uncharcterised protein PF01724"/>
    <property type="match status" value="1"/>
</dbReference>
<dbReference type="InterPro" id="IPR002636">
    <property type="entry name" value="DUF29"/>
</dbReference>
<dbReference type="PANTHER" id="PTHR34235">
    <property type="entry name" value="SLR1203 PROTEIN-RELATED"/>
    <property type="match status" value="1"/>
</dbReference>
<dbReference type="Pfam" id="PF01724">
    <property type="entry name" value="DUF29"/>
    <property type="match status" value="1"/>
</dbReference>
<evidence type="ECO:0000313" key="2">
    <source>
        <dbReference type="Proteomes" id="UP000548632"/>
    </source>
</evidence>
<protein>
    <submittedName>
        <fullName evidence="1">DUF29 domain-containing protein</fullName>
    </submittedName>
</protein>
<sequence>MTELSTLYQTDYAQWALRNAELLRSGRFAELDIEHLLEELSDMSKSDRRELHSRLLVLIAHLLKWQFQYQTLADRWREFDGRSWRASIIEQRNQIAGLLKQSPGLKSVFDDSVVEAYDDALTLAHKETRLPLTTFPATCPYSVAQLLDDDFYPDNTE</sequence>
<dbReference type="RefSeq" id="WP_182584177.1">
    <property type="nucleotide sequence ID" value="NZ_JABVCQ010000021.1"/>
</dbReference>
<reference evidence="1 2" key="1">
    <citation type="journal article" date="2020" name="Arch. Microbiol.">
        <title>The genome sequence of the giant phototrophic gammaproteobacterium Thiospirillum jenense gives insight into its physiological properties and phylogenetic relationships.</title>
        <authorList>
            <person name="Imhoff J.F."/>
            <person name="Meyer T.E."/>
            <person name="Kyndt J.A."/>
        </authorList>
    </citation>
    <scope>NUCLEOTIDE SEQUENCE [LARGE SCALE GENOMIC DNA]</scope>
    <source>
        <strain evidence="1 2">DSM 216</strain>
    </source>
</reference>
<accession>A0A839HHW8</accession>
<comment type="caution">
    <text evidence="1">The sequence shown here is derived from an EMBL/GenBank/DDBJ whole genome shotgun (WGS) entry which is preliminary data.</text>
</comment>
<proteinExistence type="predicted"/>
<dbReference type="PANTHER" id="PTHR34235:SF4">
    <property type="entry name" value="SLR0291 PROTEIN"/>
    <property type="match status" value="1"/>
</dbReference>
<evidence type="ECO:0000313" key="1">
    <source>
        <dbReference type="EMBL" id="MBB1126547.1"/>
    </source>
</evidence>